<dbReference type="AlphaFoldDB" id="A0A2P7B6Q5"/>
<dbReference type="SUPFAM" id="SSF51556">
    <property type="entry name" value="Metallo-dependent hydrolases"/>
    <property type="match status" value="1"/>
</dbReference>
<evidence type="ECO:0000256" key="1">
    <source>
        <dbReference type="ARBA" id="ARBA00038310"/>
    </source>
</evidence>
<dbReference type="PANTHER" id="PTHR43569">
    <property type="entry name" value="AMIDOHYDROLASE"/>
    <property type="match status" value="1"/>
</dbReference>
<feature type="domain" description="Amidohydrolase-related" evidence="2">
    <location>
        <begin position="55"/>
        <end position="260"/>
    </location>
</feature>
<dbReference type="InterPro" id="IPR032466">
    <property type="entry name" value="Metal_Hydrolase"/>
</dbReference>
<dbReference type="RefSeq" id="WP_106665806.1">
    <property type="nucleotide sequence ID" value="NZ_PGGM01000010.1"/>
</dbReference>
<dbReference type="GO" id="GO:0016787">
    <property type="term" value="F:hydrolase activity"/>
    <property type="evidence" value="ECO:0007669"/>
    <property type="project" value="UniProtKB-KW"/>
</dbReference>
<dbReference type="InterPro" id="IPR006680">
    <property type="entry name" value="Amidohydro-rel"/>
</dbReference>
<organism evidence="3 4">
    <name type="scientific">Phyllobacterium sophorae</name>
    <dbReference type="NCBI Taxonomy" id="1520277"/>
    <lineage>
        <taxon>Bacteria</taxon>
        <taxon>Pseudomonadati</taxon>
        <taxon>Pseudomonadota</taxon>
        <taxon>Alphaproteobacteria</taxon>
        <taxon>Hyphomicrobiales</taxon>
        <taxon>Phyllobacteriaceae</taxon>
        <taxon>Phyllobacterium</taxon>
    </lineage>
</organism>
<protein>
    <submittedName>
        <fullName evidence="3">Amidohydrolase</fullName>
    </submittedName>
</protein>
<proteinExistence type="inferred from homology"/>
<comment type="caution">
    <text evidence="3">The sequence shown here is derived from an EMBL/GenBank/DDBJ whole genome shotgun (WGS) entry which is preliminary data.</text>
</comment>
<dbReference type="Proteomes" id="UP000241764">
    <property type="component" value="Unassembled WGS sequence"/>
</dbReference>
<dbReference type="EMBL" id="PGGM01000010">
    <property type="protein sequence ID" value="PSH62138.1"/>
    <property type="molecule type" value="Genomic_DNA"/>
</dbReference>
<evidence type="ECO:0000313" key="4">
    <source>
        <dbReference type="Proteomes" id="UP000241764"/>
    </source>
</evidence>
<dbReference type="OrthoDB" id="7183088at2"/>
<evidence type="ECO:0000259" key="2">
    <source>
        <dbReference type="Pfam" id="PF04909"/>
    </source>
</evidence>
<keyword evidence="3" id="KW-0378">Hydrolase</keyword>
<comment type="similarity">
    <text evidence="1">Belongs to the metallo-dependent hydrolases superfamily.</text>
</comment>
<reference evidence="4" key="1">
    <citation type="submission" date="2017-11" db="EMBL/GenBank/DDBJ databases">
        <authorList>
            <person name="Kuznetsova I."/>
            <person name="Sazanova A."/>
            <person name="Chirak E."/>
            <person name="Safronova V."/>
            <person name="Willems A."/>
        </authorList>
    </citation>
    <scope>NUCLEOTIDE SEQUENCE [LARGE SCALE GENOMIC DNA]</scope>
    <source>
        <strain evidence="4">CCBAU 03422</strain>
    </source>
</reference>
<evidence type="ECO:0000313" key="3">
    <source>
        <dbReference type="EMBL" id="PSH62138.1"/>
    </source>
</evidence>
<gene>
    <name evidence="3" type="ORF">CU103_20070</name>
</gene>
<dbReference type="PANTHER" id="PTHR43569:SF2">
    <property type="entry name" value="AMIDOHYDROLASE-RELATED DOMAIN-CONTAINING PROTEIN"/>
    <property type="match status" value="1"/>
</dbReference>
<keyword evidence="4" id="KW-1185">Reference proteome</keyword>
<dbReference type="Pfam" id="PF04909">
    <property type="entry name" value="Amidohydro_2"/>
    <property type="match status" value="1"/>
</dbReference>
<sequence length="348" mass="38868">MTVEVIDAQLHLNYLGIEPGLAAMDAVGIDGAIVDLWPLSKSTLPNGAFRCSYLLAEEAARRFPDRFAYVARIDHRDPDLDDMVGSVRSVPGRLGIRIDQPSADTLRDGGHDKLFAAAEKYNVPTWVILPNRLKEIEPYVRRFQTLPFVIDHAGMPLEWDHFSPTRFEPLQDLLALAVYSNVSVKWGHVTKLSADAFPYPDVLAQLRRVVDAFGPERVMWESDATLSAGYQTWAEALFSVRSAELFDDSEKQWLLGRTAKTIMRWDRPDFSINHVVVADDHWNEYQLRLAGAGAFPHKRVSVSRASEVSAPLPGERTMSTVALPNVKVASIDDAVRATIEGVFRPSIC</sequence>
<dbReference type="InterPro" id="IPR052350">
    <property type="entry name" value="Metallo-dep_Lactonases"/>
</dbReference>
<accession>A0A2P7B6Q5</accession>
<dbReference type="Gene3D" id="3.20.20.140">
    <property type="entry name" value="Metal-dependent hydrolases"/>
    <property type="match status" value="1"/>
</dbReference>
<name>A0A2P7B6Q5_9HYPH</name>